<dbReference type="EMBL" id="CM034403">
    <property type="protein sequence ID" value="KAJ0174657.1"/>
    <property type="molecule type" value="Genomic_DNA"/>
</dbReference>
<evidence type="ECO:0000313" key="1">
    <source>
        <dbReference type="EMBL" id="KAJ0174657.1"/>
    </source>
</evidence>
<name>A0ACC1CTT7_9NEOP</name>
<reference evidence="1 2" key="1">
    <citation type="journal article" date="2021" name="Front. Genet.">
        <title>Chromosome-Level Genome Assembly Reveals Significant Gene Expansion in the Toll and IMD Signaling Pathways of Dendrolimus kikuchii.</title>
        <authorList>
            <person name="Zhou J."/>
            <person name="Wu P."/>
            <person name="Xiong Z."/>
            <person name="Liu N."/>
            <person name="Zhao N."/>
            <person name="Ji M."/>
            <person name="Qiu Y."/>
            <person name="Yang B."/>
        </authorList>
    </citation>
    <scope>NUCLEOTIDE SEQUENCE [LARGE SCALE GENOMIC DNA]</scope>
    <source>
        <strain evidence="1">Ann1</strain>
    </source>
</reference>
<dbReference type="Proteomes" id="UP000824533">
    <property type="component" value="Linkage Group LG17"/>
</dbReference>
<protein>
    <submittedName>
        <fullName evidence="1">Uncharacterized protein</fullName>
    </submittedName>
</protein>
<gene>
    <name evidence="1" type="ORF">K1T71_009765</name>
</gene>
<accession>A0ACC1CTT7</accession>
<organism evidence="1 2">
    <name type="scientific">Dendrolimus kikuchii</name>
    <dbReference type="NCBI Taxonomy" id="765133"/>
    <lineage>
        <taxon>Eukaryota</taxon>
        <taxon>Metazoa</taxon>
        <taxon>Ecdysozoa</taxon>
        <taxon>Arthropoda</taxon>
        <taxon>Hexapoda</taxon>
        <taxon>Insecta</taxon>
        <taxon>Pterygota</taxon>
        <taxon>Neoptera</taxon>
        <taxon>Endopterygota</taxon>
        <taxon>Lepidoptera</taxon>
        <taxon>Glossata</taxon>
        <taxon>Ditrysia</taxon>
        <taxon>Bombycoidea</taxon>
        <taxon>Lasiocampidae</taxon>
        <taxon>Dendrolimus</taxon>
    </lineage>
</organism>
<evidence type="ECO:0000313" key="2">
    <source>
        <dbReference type="Proteomes" id="UP000824533"/>
    </source>
</evidence>
<proteinExistence type="predicted"/>
<keyword evidence="2" id="KW-1185">Reference proteome</keyword>
<sequence length="1232" mass="139033">MQPSMVQVLRHWVPPIERNHFMWAYCGITTGTCSTFLLCAAVQFYARWPIGFYISGAAQIVWAALWTLVVTDHPRAHSFIPKEELDYLINTIGTIFTIKLTNSQAPWNLILKSVPFWSLCILNFGYAWMIISLCTHGPLYYSRVIKYNIYSASALTALPFFIRLVLGTIVIQTFHWYKHTSKLKRVKHIRKYFIFFSHVLPGFIVVVSWFFPVIPGPILLSIAVGLTAAGMDLTLDLCYEITPNFVNSLTTVIKIIGNTSGIIVSLVVGQVTQSHKNTPYTWKHIWCFHAAVLFCSGVIFLCWGETEVQSWNYQRRTCRALEFKATKSQKKVLKKFNKFLIGEEKESSERLPRKMSTCSSGSDMLGEGYEEANEQFFGNIKEHQDIDFNDIKFVDSQEGDVGDCAKGDAAATIATGCKQIKVDVKCLQEKIKDAGPDPSKAPCRKAKQMRKERKLEKLKNMGIDITILNTDSKNKEKQLEHFINELPDDVKHKLEIKLVRTAPPTPQWLATAKETHEVYVKYQTTIHNDELDKCTEPKFIDFLVKSPLLEEYTETGPTCGYGSFHQQYWLDGKLIAVGVIDILPKCVSSVYFFYDPQYMNLTMGTYGALREIQYTRHLNSICPGIKYYYMGYYIHSCRKMRYKGNFYPSDLLCPETYKWFPLKDCIQKLEVTPYSRLDPDIDSVDENYPNDSDVNYIPIWVKGNVMLYKIIKKKTGKRKDSSEDNIITYARLVDFVPARFNVALIMFLACWVNYMLRVNMSVNIIAMVPDVSTTTSLKSECKAIATEDSTLYNETVITNKELRQPEGVVTFTWTAQEQAYVLSGYFWGYAITSFVGGIAAEFWGPRRLVFITMLISALLTLFSPQAARFHYMVLVAVRFFIGLAAGFMFPSLHVLVAHWAPPAEKGKFVSALLGGAIGTVVTWSLTGPLIENFGWDYAFYVPGVIAAVWCLFWWFLVYDSPVQHPRISDSEKQYILEAIGDKVTHESKDRKVVPPFKNIFTSFPFLAMAILNYGSNWGLYFMMTAAPKFLSSALGFNLTSTGTLSSLPYLARMIFSLIFGAIGDRIVRQNAVSTTFMRKFFCLFSHVVPGLLLIALGYTGCAPILSVALITFSMGFNGAATLTNLVNHQDLAPNFAGTLYGIANGIGNTAGFVTPLVTAHFTKNGNGFAEWRPVFITGASLYIASAGYFILFGTGDTQSWNYVAPTEEEDDKRPSNTSNNSNDTTVTIPVKT</sequence>
<comment type="caution">
    <text evidence="1">The sequence shown here is derived from an EMBL/GenBank/DDBJ whole genome shotgun (WGS) entry which is preliminary data.</text>
</comment>